<dbReference type="InterPro" id="IPR006076">
    <property type="entry name" value="FAD-dep_OxRdtase"/>
</dbReference>
<sequence length="119" mass="13336">IPEGGDVYRVGANYARFDKTNTPSDEAKKELLKKLESFIRCEYTVVNHVAGVRPTVSDRKPLVGQHPQHPNLYVLNGFGSRGVMTGPSVSEQLYKNISSDFALEKELDIARFTGKYFKT</sequence>
<feature type="non-terminal residue" evidence="2">
    <location>
        <position position="1"/>
    </location>
</feature>
<accession>A0A0F9HP44</accession>
<dbReference type="Gene3D" id="3.50.50.60">
    <property type="entry name" value="FAD/NAD(P)-binding domain"/>
    <property type="match status" value="1"/>
</dbReference>
<organism evidence="2">
    <name type="scientific">marine sediment metagenome</name>
    <dbReference type="NCBI Taxonomy" id="412755"/>
    <lineage>
        <taxon>unclassified sequences</taxon>
        <taxon>metagenomes</taxon>
        <taxon>ecological metagenomes</taxon>
    </lineage>
</organism>
<dbReference type="Gene3D" id="3.30.9.10">
    <property type="entry name" value="D-Amino Acid Oxidase, subunit A, domain 2"/>
    <property type="match status" value="1"/>
</dbReference>
<dbReference type="AlphaFoldDB" id="A0A0F9HP44"/>
<evidence type="ECO:0000313" key="2">
    <source>
        <dbReference type="EMBL" id="KKM05027.1"/>
    </source>
</evidence>
<gene>
    <name evidence="2" type="ORF">LCGC14_1758230</name>
</gene>
<evidence type="ECO:0000259" key="1">
    <source>
        <dbReference type="Pfam" id="PF01266"/>
    </source>
</evidence>
<dbReference type="Pfam" id="PF01266">
    <property type="entry name" value="DAO"/>
    <property type="match status" value="1"/>
</dbReference>
<feature type="domain" description="FAD dependent oxidoreductase" evidence="1">
    <location>
        <begin position="4"/>
        <end position="91"/>
    </location>
</feature>
<proteinExistence type="predicted"/>
<dbReference type="EMBL" id="LAZR01016319">
    <property type="protein sequence ID" value="KKM05027.1"/>
    <property type="molecule type" value="Genomic_DNA"/>
</dbReference>
<name>A0A0F9HP44_9ZZZZ</name>
<protein>
    <recommendedName>
        <fullName evidence="1">FAD dependent oxidoreductase domain-containing protein</fullName>
    </recommendedName>
</protein>
<comment type="caution">
    <text evidence="2">The sequence shown here is derived from an EMBL/GenBank/DDBJ whole genome shotgun (WGS) entry which is preliminary data.</text>
</comment>
<dbReference type="InterPro" id="IPR036188">
    <property type="entry name" value="FAD/NAD-bd_sf"/>
</dbReference>
<reference evidence="2" key="1">
    <citation type="journal article" date="2015" name="Nature">
        <title>Complex archaea that bridge the gap between prokaryotes and eukaryotes.</title>
        <authorList>
            <person name="Spang A."/>
            <person name="Saw J.H."/>
            <person name="Jorgensen S.L."/>
            <person name="Zaremba-Niedzwiedzka K."/>
            <person name="Martijn J."/>
            <person name="Lind A.E."/>
            <person name="van Eijk R."/>
            <person name="Schleper C."/>
            <person name="Guy L."/>
            <person name="Ettema T.J."/>
        </authorList>
    </citation>
    <scope>NUCLEOTIDE SEQUENCE</scope>
</reference>